<dbReference type="Pfam" id="PF00076">
    <property type="entry name" value="RRM_1"/>
    <property type="match status" value="1"/>
</dbReference>
<gene>
    <name evidence="4" type="ORF">ACBP88_05885</name>
</gene>
<evidence type="ECO:0000259" key="3">
    <source>
        <dbReference type="PROSITE" id="PS50102"/>
    </source>
</evidence>
<comment type="caution">
    <text evidence="4">The sequence shown here is derived from an EMBL/GenBank/DDBJ whole genome shotgun (WGS) entry which is preliminary data.</text>
</comment>
<accession>A0ABV4IAW4</accession>
<dbReference type="RefSeq" id="WP_174862499.1">
    <property type="nucleotide sequence ID" value="NZ_JARXOV010000018.1"/>
</dbReference>
<dbReference type="SUPFAM" id="SSF54928">
    <property type="entry name" value="RNA-binding domain, RBD"/>
    <property type="match status" value="1"/>
</dbReference>
<organism evidence="4 5">
    <name type="scientific">Comamonas jiangduensis</name>
    <dbReference type="NCBI Taxonomy" id="1194168"/>
    <lineage>
        <taxon>Bacteria</taxon>
        <taxon>Pseudomonadati</taxon>
        <taxon>Pseudomonadota</taxon>
        <taxon>Betaproteobacteria</taxon>
        <taxon>Burkholderiales</taxon>
        <taxon>Comamonadaceae</taxon>
        <taxon>Comamonas</taxon>
    </lineage>
</organism>
<dbReference type="EMBL" id="JBGJLR010000004">
    <property type="protein sequence ID" value="MEZ2738998.1"/>
    <property type="molecule type" value="Genomic_DNA"/>
</dbReference>
<dbReference type="PROSITE" id="PS50102">
    <property type="entry name" value="RRM"/>
    <property type="match status" value="1"/>
</dbReference>
<reference evidence="4 5" key="1">
    <citation type="submission" date="2024-08" db="EMBL/GenBank/DDBJ databases">
        <authorList>
            <person name="Feng Z."/>
            <person name="Ronholm J."/>
        </authorList>
    </citation>
    <scope>NUCLEOTIDE SEQUENCE [LARGE SCALE GENOMIC DNA]</scope>
    <source>
        <strain evidence="4 5">4-AB0-8</strain>
    </source>
</reference>
<keyword evidence="5" id="KW-1185">Reference proteome</keyword>
<name>A0ABV4IAW4_9BURK</name>
<evidence type="ECO:0000313" key="5">
    <source>
        <dbReference type="Proteomes" id="UP001567350"/>
    </source>
</evidence>
<keyword evidence="1" id="KW-0677">Repeat</keyword>
<dbReference type="InterPro" id="IPR050502">
    <property type="entry name" value="Euk_RNA-bind_prot"/>
</dbReference>
<keyword evidence="2" id="KW-0694">RNA-binding</keyword>
<dbReference type="SMART" id="SM00360">
    <property type="entry name" value="RRM"/>
    <property type="match status" value="1"/>
</dbReference>
<evidence type="ECO:0000256" key="1">
    <source>
        <dbReference type="ARBA" id="ARBA00022737"/>
    </source>
</evidence>
<dbReference type="InterPro" id="IPR012677">
    <property type="entry name" value="Nucleotide-bd_a/b_plait_sf"/>
</dbReference>
<evidence type="ECO:0000313" key="4">
    <source>
        <dbReference type="EMBL" id="MEZ2738998.1"/>
    </source>
</evidence>
<dbReference type="InterPro" id="IPR048289">
    <property type="entry name" value="RRM2_NsCP33-like"/>
</dbReference>
<protein>
    <submittedName>
        <fullName evidence="4">RNA recognition motif domain-containing protein</fullName>
    </submittedName>
</protein>
<evidence type="ECO:0000256" key="2">
    <source>
        <dbReference type="ARBA" id="ARBA00022884"/>
    </source>
</evidence>
<dbReference type="Gene3D" id="3.30.70.330">
    <property type="match status" value="1"/>
</dbReference>
<dbReference type="CDD" id="cd21608">
    <property type="entry name" value="RRM2_NsCP33_like"/>
    <property type="match status" value="1"/>
</dbReference>
<dbReference type="Proteomes" id="UP001567350">
    <property type="component" value="Unassembled WGS sequence"/>
</dbReference>
<dbReference type="GeneID" id="300072474"/>
<dbReference type="PANTHER" id="PTHR48025:SF1">
    <property type="entry name" value="RRM DOMAIN-CONTAINING PROTEIN"/>
    <property type="match status" value="1"/>
</dbReference>
<feature type="domain" description="RRM" evidence="3">
    <location>
        <begin position="3"/>
        <end position="81"/>
    </location>
</feature>
<dbReference type="InterPro" id="IPR035979">
    <property type="entry name" value="RBD_domain_sf"/>
</dbReference>
<dbReference type="PANTHER" id="PTHR48025">
    <property type="entry name" value="OS02G0815200 PROTEIN"/>
    <property type="match status" value="1"/>
</dbReference>
<proteinExistence type="predicted"/>
<sequence>MQNKLYVSNLAFSLDSDALRKLFTNYGTVTSSQVILDRDTGRSRGFAFVEMSTPEAAAAAVQGLNGQPTEGRSLNVAIARERN</sequence>
<dbReference type="InterPro" id="IPR000504">
    <property type="entry name" value="RRM_dom"/>
</dbReference>